<evidence type="ECO:0000313" key="2">
    <source>
        <dbReference type="EMBL" id="ABR69722.1"/>
    </source>
</evidence>
<dbReference type="SMART" id="SM01321">
    <property type="entry name" value="Y1_Tnp"/>
    <property type="match status" value="1"/>
</dbReference>
<dbReference type="OrthoDB" id="9794403at2"/>
<dbReference type="InterPro" id="IPR052715">
    <property type="entry name" value="RAYT_transposase"/>
</dbReference>
<dbReference type="GO" id="GO:0004803">
    <property type="term" value="F:transposase activity"/>
    <property type="evidence" value="ECO:0007669"/>
    <property type="project" value="InterPro"/>
</dbReference>
<evidence type="ECO:0000259" key="1">
    <source>
        <dbReference type="SMART" id="SM01321"/>
    </source>
</evidence>
<gene>
    <name evidence="2" type="ordered locus">Mmwyl1_0788</name>
</gene>
<accession>A6VTE3</accession>
<dbReference type="PANTHER" id="PTHR36966:SF1">
    <property type="entry name" value="REP-ASSOCIATED TYROSINE TRANSPOSASE"/>
    <property type="match status" value="1"/>
</dbReference>
<dbReference type="InterPro" id="IPR036515">
    <property type="entry name" value="Transposase_17_sf"/>
</dbReference>
<feature type="domain" description="Transposase IS200-like" evidence="1">
    <location>
        <begin position="13"/>
        <end position="129"/>
    </location>
</feature>
<dbReference type="GO" id="GO:0006313">
    <property type="term" value="P:DNA transposition"/>
    <property type="evidence" value="ECO:0007669"/>
    <property type="project" value="InterPro"/>
</dbReference>
<protein>
    <recommendedName>
        <fullName evidence="1">Transposase IS200-like domain-containing protein</fullName>
    </recommendedName>
</protein>
<dbReference type="Gene3D" id="3.30.70.1290">
    <property type="entry name" value="Transposase IS200-like"/>
    <property type="match status" value="1"/>
</dbReference>
<dbReference type="Pfam" id="PF01797">
    <property type="entry name" value="Y1_Tnp"/>
    <property type="match status" value="1"/>
</dbReference>
<name>A6VTE3_MARMS</name>
<dbReference type="GO" id="GO:0043565">
    <property type="term" value="F:sequence-specific DNA binding"/>
    <property type="evidence" value="ECO:0007669"/>
    <property type="project" value="TreeGrafter"/>
</dbReference>
<reference evidence="2" key="1">
    <citation type="submission" date="2007-06" db="EMBL/GenBank/DDBJ databases">
        <title>Complete sequence of Marinomonas sp. MWYL1.</title>
        <authorList>
            <consortium name="US DOE Joint Genome Institute"/>
            <person name="Copeland A."/>
            <person name="Lucas S."/>
            <person name="Lapidus A."/>
            <person name="Barry K."/>
            <person name="Glavina del Rio T."/>
            <person name="Dalin E."/>
            <person name="Tice H."/>
            <person name="Pitluck S."/>
            <person name="Kiss H."/>
            <person name="Brettin T."/>
            <person name="Bruce D."/>
            <person name="Detter J.C."/>
            <person name="Han C."/>
            <person name="Schmutz J."/>
            <person name="Larimer F."/>
            <person name="Land M."/>
            <person name="Hauser L."/>
            <person name="Kyrpides N."/>
            <person name="Kim E."/>
            <person name="Johnston A.W.B."/>
            <person name="Todd J.D."/>
            <person name="Rogers R."/>
            <person name="Wexler M."/>
            <person name="Bond P.L."/>
            <person name="Li Y."/>
            <person name="Richardson P."/>
        </authorList>
    </citation>
    <scope>NUCLEOTIDE SEQUENCE [LARGE SCALE GENOMIC DNA]</scope>
    <source>
        <strain evidence="2">MWYL1</strain>
    </source>
</reference>
<dbReference type="eggNOG" id="COG1943">
    <property type="taxonomic scope" value="Bacteria"/>
</dbReference>
<dbReference type="SUPFAM" id="SSF143422">
    <property type="entry name" value="Transposase IS200-like"/>
    <property type="match status" value="1"/>
</dbReference>
<sequence>MSWSDLRKGRLSEPNREYFITFNTLDRIPHFNDFSLAHLFCQQIETNQKYHKCTWLTWVLMPDHFHGLVKLKNHSSTLPTIVGNLKGASAFQVNKHLKKNGTLWQPSFYDRALRAEDDRLSIARYIITNPLRKGLVKSVKDYPFWDSVYL</sequence>
<dbReference type="KEGG" id="mmw:Mmwyl1_0788"/>
<dbReference type="InterPro" id="IPR002686">
    <property type="entry name" value="Transposase_17"/>
</dbReference>
<dbReference type="AlphaFoldDB" id="A6VTE3"/>
<organism evidence="2">
    <name type="scientific">Marinomonas sp. (strain MWYL1)</name>
    <dbReference type="NCBI Taxonomy" id="400668"/>
    <lineage>
        <taxon>Bacteria</taxon>
        <taxon>Pseudomonadati</taxon>
        <taxon>Pseudomonadota</taxon>
        <taxon>Gammaproteobacteria</taxon>
        <taxon>Oceanospirillales</taxon>
        <taxon>Oceanospirillaceae</taxon>
        <taxon>Marinomonas</taxon>
    </lineage>
</organism>
<dbReference type="STRING" id="400668.Mmwyl1_0788"/>
<dbReference type="NCBIfam" id="NF047646">
    <property type="entry name" value="REP_Tyr_transpos"/>
    <property type="match status" value="1"/>
</dbReference>
<dbReference type="EMBL" id="CP000749">
    <property type="protein sequence ID" value="ABR69722.1"/>
    <property type="molecule type" value="Genomic_DNA"/>
</dbReference>
<dbReference type="PANTHER" id="PTHR36966">
    <property type="entry name" value="REP-ASSOCIATED TYROSINE TRANSPOSASE"/>
    <property type="match status" value="1"/>
</dbReference>
<dbReference type="HOGENOM" id="CLU_068226_2_1_6"/>
<proteinExistence type="predicted"/>